<feature type="non-terminal residue" evidence="7">
    <location>
        <position position="995"/>
    </location>
</feature>
<feature type="compositionally biased region" description="Basic and acidic residues" evidence="5">
    <location>
        <begin position="306"/>
        <end position="323"/>
    </location>
</feature>
<dbReference type="PANTHER" id="PTHR23077:SF171">
    <property type="entry name" value="NUCLEAR VALOSIN-CONTAINING PROTEIN-LIKE"/>
    <property type="match status" value="1"/>
</dbReference>
<dbReference type="InterPro" id="IPR027417">
    <property type="entry name" value="P-loop_NTPase"/>
</dbReference>
<dbReference type="OrthoDB" id="958254at2759"/>
<dbReference type="InterPro" id="IPR038100">
    <property type="entry name" value="NLV2_N_sf"/>
</dbReference>
<dbReference type="InterPro" id="IPR003959">
    <property type="entry name" value="ATPase_AAA_core"/>
</dbReference>
<dbReference type="Pfam" id="PF00004">
    <property type="entry name" value="AAA"/>
    <property type="match status" value="2"/>
</dbReference>
<dbReference type="AlphaFoldDB" id="A0A6H5FXB3"/>
<dbReference type="Gene3D" id="1.10.10.2010">
    <property type="match status" value="1"/>
</dbReference>
<keyword evidence="8" id="KW-1185">Reference proteome</keyword>
<dbReference type="GO" id="GO:1990275">
    <property type="term" value="F:preribosome binding"/>
    <property type="evidence" value="ECO:0007669"/>
    <property type="project" value="TreeGrafter"/>
</dbReference>
<feature type="non-terminal residue" evidence="7">
    <location>
        <position position="1"/>
    </location>
</feature>
<dbReference type="Pfam" id="PF17862">
    <property type="entry name" value="AAA_lid_3"/>
    <property type="match status" value="1"/>
</dbReference>
<dbReference type="SMART" id="SM00382">
    <property type="entry name" value="AAA"/>
    <property type="match status" value="1"/>
</dbReference>
<dbReference type="GO" id="GO:0016887">
    <property type="term" value="F:ATP hydrolysis activity"/>
    <property type="evidence" value="ECO:0007669"/>
    <property type="project" value="InterPro"/>
</dbReference>
<evidence type="ECO:0000256" key="5">
    <source>
        <dbReference type="SAM" id="MobiDB-lite"/>
    </source>
</evidence>
<evidence type="ECO:0000256" key="3">
    <source>
        <dbReference type="ARBA" id="ARBA00022840"/>
    </source>
</evidence>
<dbReference type="InterPro" id="IPR004911">
    <property type="entry name" value="Interferon-induced_GILT"/>
</dbReference>
<proteinExistence type="inferred from homology"/>
<protein>
    <recommendedName>
        <fullName evidence="6">AAA+ ATPase domain-containing protein</fullName>
    </recommendedName>
</protein>
<dbReference type="GO" id="GO:0005524">
    <property type="term" value="F:ATP binding"/>
    <property type="evidence" value="ECO:0007669"/>
    <property type="project" value="UniProtKB-KW"/>
</dbReference>
<evidence type="ECO:0000313" key="8">
    <source>
        <dbReference type="Proteomes" id="UP000479000"/>
    </source>
</evidence>
<evidence type="ECO:0000259" key="6">
    <source>
        <dbReference type="SMART" id="SM00382"/>
    </source>
</evidence>
<evidence type="ECO:0000256" key="1">
    <source>
        <dbReference type="ARBA" id="ARBA00005679"/>
    </source>
</evidence>
<dbReference type="Pfam" id="PF16725">
    <property type="entry name" value="Nucleolin_bd"/>
    <property type="match status" value="1"/>
</dbReference>
<dbReference type="Gene3D" id="3.40.50.300">
    <property type="entry name" value="P-loop containing nucleotide triphosphate hydrolases"/>
    <property type="match status" value="2"/>
</dbReference>
<dbReference type="GO" id="GO:0003723">
    <property type="term" value="F:RNA binding"/>
    <property type="evidence" value="ECO:0007669"/>
    <property type="project" value="TreeGrafter"/>
</dbReference>
<dbReference type="Proteomes" id="UP000479000">
    <property type="component" value="Unassembled WGS sequence"/>
</dbReference>
<dbReference type="PROSITE" id="PS00674">
    <property type="entry name" value="AAA"/>
    <property type="match status" value="1"/>
</dbReference>
<feature type="compositionally biased region" description="Basic and acidic residues" evidence="5">
    <location>
        <begin position="275"/>
        <end position="292"/>
    </location>
</feature>
<keyword evidence="2" id="KW-0547">Nucleotide-binding</keyword>
<keyword evidence="3" id="KW-0067">ATP-binding</keyword>
<evidence type="ECO:0000256" key="2">
    <source>
        <dbReference type="ARBA" id="ARBA00022741"/>
    </source>
</evidence>
<dbReference type="InterPro" id="IPR031996">
    <property type="entry name" value="NVL2_nucleolin-bd"/>
</dbReference>
<organism evidence="7 8">
    <name type="scientific">Nesidiocoris tenuis</name>
    <dbReference type="NCBI Taxonomy" id="355587"/>
    <lineage>
        <taxon>Eukaryota</taxon>
        <taxon>Metazoa</taxon>
        <taxon>Ecdysozoa</taxon>
        <taxon>Arthropoda</taxon>
        <taxon>Hexapoda</taxon>
        <taxon>Insecta</taxon>
        <taxon>Pterygota</taxon>
        <taxon>Neoptera</taxon>
        <taxon>Paraneoptera</taxon>
        <taxon>Hemiptera</taxon>
        <taxon>Heteroptera</taxon>
        <taxon>Panheteroptera</taxon>
        <taxon>Cimicomorpha</taxon>
        <taxon>Miridae</taxon>
        <taxon>Dicyphina</taxon>
        <taxon>Nesidiocoris</taxon>
    </lineage>
</organism>
<dbReference type="SUPFAM" id="SSF52540">
    <property type="entry name" value="P-loop containing nucleoside triphosphate hydrolases"/>
    <property type="match status" value="1"/>
</dbReference>
<feature type="compositionally biased region" description="Basic and acidic residues" evidence="5">
    <location>
        <begin position="224"/>
        <end position="234"/>
    </location>
</feature>
<dbReference type="EMBL" id="CADCXU010001335">
    <property type="protein sequence ID" value="CAA9993898.1"/>
    <property type="molecule type" value="Genomic_DNA"/>
</dbReference>
<dbReference type="PANTHER" id="PTHR23077">
    <property type="entry name" value="AAA-FAMILY ATPASE"/>
    <property type="match status" value="1"/>
</dbReference>
<dbReference type="Pfam" id="PF03227">
    <property type="entry name" value="GILT"/>
    <property type="match status" value="1"/>
</dbReference>
<keyword evidence="4" id="KW-0325">Glycoprotein</keyword>
<sequence>IYFKILSLYLRTTTLGKVGTVRTVHKDKDEKTKAYLDDNIDKQLIDKEAMVDELRTIYKEYQRRNRSAFRAAVFKGDELASGEMQRPRAHRRDFRRIRAKDTIAVPASEDERTLRTLYRRDRRHQSDAREREERHGKAYRFPADNLSRRLCQLQVLNKVKSSKRPMPKEVDLTLDEASNDVGEGNGLAMDESAEAIDLDKELAEPTTPSDGKDGQPADPTDSPTAKKDEPKNVEDAANSVDESAATEAPTAEEEQPKTTEENTAAQSEAADCPDEAAKMDVEDGEDAEKPPENEAEDVDEDLNESEAEKDTAAKKAPEEKSVSVEDLPEELDGPCLIVEDSNQSPTFQRAHHTQERPIYRTPSVTVFASQMPVKYPDEFAKMGIDAPSGIMLWGPPGCGKTLLAKAIANEANINFISVKGPELLNMGSVSSRVVNQVLTEMDGVEGRSGVFLMAASNRPDMIDPAILRPGRLDKVVKVGLPNAQDRIEILKAITKNGTKPPLDGTVSLEDIGGHNLLEGFSGADLAALVKEASVLALTEHIAQNEAAPAGAYGADNANVTVRSPILRLEILACVCPLNLFFASNFFTEFHKIVTRAWPIPTFCCLEGVWRPSRRANREYVSLSNGAKDFFSTFFIPGNTTFRNLLEKISRGTLVHHSKRAPDPLMAFSETHELHYTTYWTSRECQRPECDPIPDVSYFQSCTCSGPVMSAMPYSVAELFWNRLQSSRSVVNLCPKFMFQNIKVSYLRNCNLPEMAVRWIKFLEEWGRSSDQRNVLFFFYIIRLRFLRNFYFHIYGGNGSFGIVLKSKIGTKLHKKLSLIPTHLLRITSRISVIFGLLQSVRVKVYYESLCPDSQKFIKEQLYPLWEKIMDNIDLTLIPYGKSMVKRVNETVMFECHHGEEECVGNKVQSCILSGGMVPMKGNQVKLINCLMTEAKKGSPYPTKSCVQKVGLSDSLADDLDKCANSTAGDEYYIKMGNMTDALEGGLTNVPTVTIN</sequence>
<dbReference type="InterPro" id="IPR041569">
    <property type="entry name" value="AAA_lid_3"/>
</dbReference>
<dbReference type="InterPro" id="IPR003960">
    <property type="entry name" value="ATPase_AAA_CS"/>
</dbReference>
<dbReference type="InterPro" id="IPR050168">
    <property type="entry name" value="AAA_ATPase_domain"/>
</dbReference>
<dbReference type="GO" id="GO:0042254">
    <property type="term" value="P:ribosome biogenesis"/>
    <property type="evidence" value="ECO:0007669"/>
    <property type="project" value="TreeGrafter"/>
</dbReference>
<feature type="region of interest" description="Disordered" evidence="5">
    <location>
        <begin position="161"/>
        <end position="186"/>
    </location>
</feature>
<comment type="similarity">
    <text evidence="1">Belongs to the GILT family.</text>
</comment>
<dbReference type="GO" id="GO:0005634">
    <property type="term" value="C:nucleus"/>
    <property type="evidence" value="ECO:0007669"/>
    <property type="project" value="TreeGrafter"/>
</dbReference>
<gene>
    <name evidence="7" type="ORF">NTEN_LOCUS748</name>
</gene>
<accession>A0A6H5FXB3</accession>
<feature type="compositionally biased region" description="Acidic residues" evidence="5">
    <location>
        <begin position="293"/>
        <end position="305"/>
    </location>
</feature>
<dbReference type="InterPro" id="IPR003593">
    <property type="entry name" value="AAA+_ATPase"/>
</dbReference>
<name>A0A6H5FXB3_9HEMI</name>
<feature type="region of interest" description="Disordered" evidence="5">
    <location>
        <begin position="203"/>
        <end position="329"/>
    </location>
</feature>
<evidence type="ECO:0000313" key="7">
    <source>
        <dbReference type="EMBL" id="CAA9993898.1"/>
    </source>
</evidence>
<evidence type="ECO:0000256" key="4">
    <source>
        <dbReference type="ARBA" id="ARBA00023180"/>
    </source>
</evidence>
<dbReference type="Gene3D" id="1.10.8.60">
    <property type="match status" value="1"/>
</dbReference>
<dbReference type="GO" id="GO:0016671">
    <property type="term" value="F:oxidoreductase activity, acting on a sulfur group of donors, disulfide as acceptor"/>
    <property type="evidence" value="ECO:0007669"/>
    <property type="project" value="InterPro"/>
</dbReference>
<reference evidence="7 8" key="1">
    <citation type="submission" date="2020-02" db="EMBL/GenBank/DDBJ databases">
        <authorList>
            <person name="Ferguson B K."/>
        </authorList>
    </citation>
    <scope>NUCLEOTIDE SEQUENCE [LARGE SCALE GENOMIC DNA]</scope>
</reference>
<feature type="domain" description="AAA+ ATPase" evidence="6">
    <location>
        <begin position="386"/>
        <end position="482"/>
    </location>
</feature>